<reference evidence="2" key="1">
    <citation type="submission" date="2022-11" db="UniProtKB">
        <authorList>
            <consortium name="WormBaseParasite"/>
        </authorList>
    </citation>
    <scope>IDENTIFICATION</scope>
</reference>
<dbReference type="Proteomes" id="UP000887576">
    <property type="component" value="Unplaced"/>
</dbReference>
<proteinExistence type="predicted"/>
<dbReference type="WBParaSite" id="JU765_v2.g18736.t1">
    <property type="protein sequence ID" value="JU765_v2.g18736.t1"/>
    <property type="gene ID" value="JU765_v2.g18736"/>
</dbReference>
<evidence type="ECO:0000313" key="1">
    <source>
        <dbReference type="Proteomes" id="UP000887576"/>
    </source>
</evidence>
<protein>
    <submittedName>
        <fullName evidence="2">Prolyl endopeptidase</fullName>
    </submittedName>
</protein>
<sequence>MVLKIGSFTRPFFLLNRRQLAFSFNLIQSSRLASTMSNVTIDSSKYPLARRDESIVDDFHGTKVLDPYRWMEDPDAKETQEFVDALNKVSSPIFAETDIREKLKDKLTALWDYEKYSCIGKHSDYYYYWYNSGLQNQSVLYQTKDYKQKGKVFFDPNILSSDGTTAIRNTNWTEDGKIWGYGLSEKGSDWMTLKFKTDEGVDLPDVITGVKFSSISWLGDNSGLFYSRFPEHKSATEGSSVEKHEYHSLYFHKLGTSQDKDFLVADFRHDPLLMHDACVTKDGRYLIVDVNKGCDPTNQVFYFDLKSVNNQLAGKVPLKPLFDKFDAKYSVVDTDDDTALVITNKDAPMNKLIRVKFGADNNDPANWTTVIDEDPKRKLNMVCVAANDKLIVGYLEDCCSKLYVNDKQTGKMLKQIPLEIGSLSGISCEKDRTEVFFSFESYLIPTVIYRFDFAESKVEDLKIEEVRRVQIKGFDPSKFMIEQAFATSKDGTKVPMFIVRPKIFDFNGQHPTILNGYGGFNVAEEPYFSISRCLFLSHFDGVVACSNLRGGSEYGEKWHEGGMLERKQNVFDDYISCAEYLIEKRYTSPKKLCIHGGSNGGLLVAACSQQRPDLYGAVLNRVGVMDMLRFHKFTVGSAWIPEYAVLNRVGVMDMLRFHKFTVGSAWIPEYGNPDKKEHFDFIYKYSPLHNIRVTPGVQWPATLMMTADHDDRVIPAHTLKYAAQLYHTIRKDGADFQKNPIICRVEVKAGHGAGKPTAKVISEIVDMYCFLYRVLAAKYVD</sequence>
<accession>A0AC34QS36</accession>
<organism evidence="1 2">
    <name type="scientific">Panagrolaimus sp. JU765</name>
    <dbReference type="NCBI Taxonomy" id="591449"/>
    <lineage>
        <taxon>Eukaryota</taxon>
        <taxon>Metazoa</taxon>
        <taxon>Ecdysozoa</taxon>
        <taxon>Nematoda</taxon>
        <taxon>Chromadorea</taxon>
        <taxon>Rhabditida</taxon>
        <taxon>Tylenchina</taxon>
        <taxon>Panagrolaimomorpha</taxon>
        <taxon>Panagrolaimoidea</taxon>
        <taxon>Panagrolaimidae</taxon>
        <taxon>Panagrolaimus</taxon>
    </lineage>
</organism>
<name>A0AC34QS36_9BILA</name>
<evidence type="ECO:0000313" key="2">
    <source>
        <dbReference type="WBParaSite" id="JU765_v2.g18736.t1"/>
    </source>
</evidence>